<dbReference type="Gene3D" id="1.10.3210.10">
    <property type="entry name" value="Hypothetical protein af1432"/>
    <property type="match status" value="1"/>
</dbReference>
<dbReference type="OMA" id="QVHGYIK"/>
<dbReference type="Pfam" id="PF01966">
    <property type="entry name" value="HD"/>
    <property type="match status" value="1"/>
</dbReference>
<proteinExistence type="predicted"/>
<dbReference type="SMART" id="SM00471">
    <property type="entry name" value="HDc"/>
    <property type="match status" value="1"/>
</dbReference>
<keyword evidence="4" id="KW-1185">Reference proteome</keyword>
<dbReference type="SUPFAM" id="SSF109604">
    <property type="entry name" value="HD-domain/PDEase-like"/>
    <property type="match status" value="1"/>
</dbReference>
<dbReference type="PANTHER" id="PTHR11373:SF4">
    <property type="entry name" value="DEOXYNUCLEOSIDE TRIPHOSPHATE TRIPHOSPHOHYDROLASE SAMHD1"/>
    <property type="match status" value="1"/>
</dbReference>
<accession>E1ZP54</accession>
<dbReference type="InterPro" id="IPR003607">
    <property type="entry name" value="HD/PDEase_dom"/>
</dbReference>
<sequence>DPVHGSFRLDPVSTLIFDTRQFQRLRRLKQLGLTYMVFPGASHNRFEHSLGVAHLAYRFATHLWTMQRGELEIERRDLRLVELAGLCHDLGHGPFSHVFDREFLRRKGITDWEHEDMSTAMLDHIIDANHMDSLTSHDVKTVQSMILSGHGASMAPPPGKRWLYEIVANGRNNIDVDKFDYLKRDSMYCGLNLSCDFNRIIQFSKVIGDEICFKYTEYINLYQLFHTRALMHSQVYTHKKCKAIEFMVVDALLEADSALRISDKIRSAADFQLLDDNVLDLYRRFLNVEPEDEAALRSARAIIERLRRRELYKYATECLIPQAARGQWSAPSPQDIVNSYRGGEVQLRAEDVILQENKIDYSAKEKNPLDAVHFFDRLDSTHKRKLRPEQISSFVVAYHQEKSLRVYSRNSSPQHVRAVHEAFESWVHKRFGSKVSTSTPCKPPRPPAPAAAGVACAGAAAVLGGGGGGGKRGRDAFLDGGGSDSDVSPSNLMKSKLPRQA</sequence>
<dbReference type="RefSeq" id="XP_005844582.1">
    <property type="nucleotide sequence ID" value="XM_005844520.1"/>
</dbReference>
<dbReference type="OrthoDB" id="9991235at2759"/>
<dbReference type="InterPro" id="IPR050135">
    <property type="entry name" value="dGTPase-like"/>
</dbReference>
<reference evidence="3 4" key="1">
    <citation type="journal article" date="2010" name="Plant Cell">
        <title>The Chlorella variabilis NC64A genome reveals adaptation to photosymbiosis, coevolution with viruses, and cryptic sex.</title>
        <authorList>
            <person name="Blanc G."/>
            <person name="Duncan G."/>
            <person name="Agarkova I."/>
            <person name="Borodovsky M."/>
            <person name="Gurnon J."/>
            <person name="Kuo A."/>
            <person name="Lindquist E."/>
            <person name="Lucas S."/>
            <person name="Pangilinan J."/>
            <person name="Polle J."/>
            <person name="Salamov A."/>
            <person name="Terry A."/>
            <person name="Yamada T."/>
            <person name="Dunigan D.D."/>
            <person name="Grigoriev I.V."/>
            <person name="Claverie J.M."/>
            <person name="Van Etten J.L."/>
        </authorList>
    </citation>
    <scope>NUCLEOTIDE SEQUENCE [LARGE SCALE GENOMIC DNA]</scope>
    <source>
        <strain evidence="3 4">NC64A</strain>
    </source>
</reference>
<organism evidence="4">
    <name type="scientific">Chlorella variabilis</name>
    <name type="common">Green alga</name>
    <dbReference type="NCBI Taxonomy" id="554065"/>
    <lineage>
        <taxon>Eukaryota</taxon>
        <taxon>Viridiplantae</taxon>
        <taxon>Chlorophyta</taxon>
        <taxon>core chlorophytes</taxon>
        <taxon>Trebouxiophyceae</taxon>
        <taxon>Chlorellales</taxon>
        <taxon>Chlorellaceae</taxon>
        <taxon>Chlorella clade</taxon>
        <taxon>Chlorella</taxon>
    </lineage>
</organism>
<evidence type="ECO:0000256" key="1">
    <source>
        <dbReference type="SAM" id="MobiDB-lite"/>
    </source>
</evidence>
<dbReference type="Proteomes" id="UP000008141">
    <property type="component" value="Unassembled WGS sequence"/>
</dbReference>
<dbReference type="AlphaFoldDB" id="E1ZP54"/>
<feature type="non-terminal residue" evidence="3">
    <location>
        <position position="1"/>
    </location>
</feature>
<dbReference type="GeneID" id="17351849"/>
<name>E1ZP54_CHLVA</name>
<gene>
    <name evidence="3" type="ORF">CHLNCDRAFT_26697</name>
</gene>
<evidence type="ECO:0000313" key="4">
    <source>
        <dbReference type="Proteomes" id="UP000008141"/>
    </source>
</evidence>
<evidence type="ECO:0000313" key="3">
    <source>
        <dbReference type="EMBL" id="EFN52480.1"/>
    </source>
</evidence>
<protein>
    <recommendedName>
        <fullName evidence="2">HD/PDEase domain-containing protein</fullName>
    </recommendedName>
</protein>
<feature type="domain" description="HD/PDEase" evidence="2">
    <location>
        <begin position="41"/>
        <end position="191"/>
    </location>
</feature>
<dbReference type="GO" id="GO:0006203">
    <property type="term" value="P:dGTP catabolic process"/>
    <property type="evidence" value="ECO:0007669"/>
    <property type="project" value="TreeGrafter"/>
</dbReference>
<feature type="region of interest" description="Disordered" evidence="1">
    <location>
        <begin position="463"/>
        <end position="501"/>
    </location>
</feature>
<dbReference type="FunCoup" id="E1ZP54">
    <property type="interactions" value="1281"/>
</dbReference>
<dbReference type="eggNOG" id="KOG2681">
    <property type="taxonomic scope" value="Eukaryota"/>
</dbReference>
<dbReference type="PANTHER" id="PTHR11373">
    <property type="entry name" value="DEOXYNUCLEOSIDE TRIPHOSPHATE TRIPHOSPHOHYDROLASE"/>
    <property type="match status" value="1"/>
</dbReference>
<dbReference type="InParanoid" id="E1ZP54"/>
<evidence type="ECO:0000259" key="2">
    <source>
        <dbReference type="SMART" id="SM00471"/>
    </source>
</evidence>
<dbReference type="InterPro" id="IPR006674">
    <property type="entry name" value="HD_domain"/>
</dbReference>
<dbReference type="EMBL" id="GL433856">
    <property type="protein sequence ID" value="EFN52480.1"/>
    <property type="molecule type" value="Genomic_DNA"/>
</dbReference>
<dbReference type="Pfam" id="PF19276">
    <property type="entry name" value="HD_assoc_2"/>
    <property type="match status" value="1"/>
</dbReference>
<dbReference type="CDD" id="cd00077">
    <property type="entry name" value="HDc"/>
    <property type="match status" value="1"/>
</dbReference>
<dbReference type="GO" id="GO:0005634">
    <property type="term" value="C:nucleus"/>
    <property type="evidence" value="ECO:0007669"/>
    <property type="project" value="TreeGrafter"/>
</dbReference>
<dbReference type="KEGG" id="cvr:CHLNCDRAFT_26697"/>
<dbReference type="InterPro" id="IPR045509">
    <property type="entry name" value="HD_assoc_2"/>
</dbReference>
<dbReference type="Gene3D" id="3.30.70.2760">
    <property type="match status" value="1"/>
</dbReference>
<dbReference type="GO" id="GO:0008832">
    <property type="term" value="F:dGTPase activity"/>
    <property type="evidence" value="ECO:0007669"/>
    <property type="project" value="TreeGrafter"/>
</dbReference>